<sequence>MHSNDAQDLLGGGSQPSKRNHQHSLATMKLTNVDKKKRVSTNVHPKRPVGMHRELYNLFVHQGKDNNKGN</sequence>
<feature type="compositionally biased region" description="Basic residues" evidence="1">
    <location>
        <begin position="35"/>
        <end position="50"/>
    </location>
</feature>
<reference evidence="2" key="2">
    <citation type="submission" date="2014-05" db="EMBL/GenBank/DDBJ databases">
        <title>The genome and life-stage specific transcriptomes of Globodera pallida elucidate key aspects of plant parasitism by a cyst nematode.</title>
        <authorList>
            <person name="Cotton J.A."/>
            <person name="Lilley C.J."/>
            <person name="Jones L.M."/>
            <person name="Kikuchi T."/>
            <person name="Reid A.J."/>
            <person name="Thorpe P."/>
            <person name="Tsai I.J."/>
            <person name="Beasley H."/>
            <person name="Blok V."/>
            <person name="Cock P.J.A."/>
            <person name="Van den Akker S.E."/>
            <person name="Holroyd N."/>
            <person name="Hunt M."/>
            <person name="Mantelin S."/>
            <person name="Naghra H."/>
            <person name="Pain A."/>
            <person name="Palomares-Rius J.E."/>
            <person name="Zarowiecki M."/>
            <person name="Berriman M."/>
            <person name="Jones J.T."/>
            <person name="Urwin P.E."/>
        </authorList>
    </citation>
    <scope>NUCLEOTIDE SEQUENCE [LARGE SCALE GENOMIC DNA]</scope>
    <source>
        <strain evidence="2">Lindley</strain>
    </source>
</reference>
<keyword evidence="2" id="KW-1185">Reference proteome</keyword>
<organism evidence="2 3">
    <name type="scientific">Globodera pallida</name>
    <name type="common">Potato cyst nematode worm</name>
    <name type="synonym">Heterodera pallida</name>
    <dbReference type="NCBI Taxonomy" id="36090"/>
    <lineage>
        <taxon>Eukaryota</taxon>
        <taxon>Metazoa</taxon>
        <taxon>Ecdysozoa</taxon>
        <taxon>Nematoda</taxon>
        <taxon>Chromadorea</taxon>
        <taxon>Rhabditida</taxon>
        <taxon>Tylenchina</taxon>
        <taxon>Tylenchomorpha</taxon>
        <taxon>Tylenchoidea</taxon>
        <taxon>Heteroderidae</taxon>
        <taxon>Heteroderinae</taxon>
        <taxon>Globodera</taxon>
    </lineage>
</organism>
<dbReference type="AlphaFoldDB" id="A0A183C8Z7"/>
<feature type="region of interest" description="Disordered" evidence="1">
    <location>
        <begin position="1"/>
        <end position="53"/>
    </location>
</feature>
<reference evidence="3" key="3">
    <citation type="submission" date="2016-06" db="UniProtKB">
        <authorList>
            <consortium name="WormBaseParasite"/>
        </authorList>
    </citation>
    <scope>IDENTIFICATION</scope>
</reference>
<evidence type="ECO:0000256" key="1">
    <source>
        <dbReference type="SAM" id="MobiDB-lite"/>
    </source>
</evidence>
<name>A0A183C8Z7_GLOPA</name>
<proteinExistence type="predicted"/>
<protein>
    <submittedName>
        <fullName evidence="3">60S ribosomal protein L29</fullName>
    </submittedName>
</protein>
<evidence type="ECO:0000313" key="2">
    <source>
        <dbReference type="Proteomes" id="UP000050741"/>
    </source>
</evidence>
<evidence type="ECO:0000313" key="3">
    <source>
        <dbReference type="WBParaSite" id="GPLIN_000934300"/>
    </source>
</evidence>
<dbReference type="WBParaSite" id="GPLIN_000934300">
    <property type="protein sequence ID" value="GPLIN_000934300"/>
    <property type="gene ID" value="GPLIN_000934300"/>
</dbReference>
<dbReference type="Proteomes" id="UP000050741">
    <property type="component" value="Unassembled WGS sequence"/>
</dbReference>
<accession>A0A183C8Z7</accession>
<reference evidence="2" key="1">
    <citation type="submission" date="2013-12" db="EMBL/GenBank/DDBJ databases">
        <authorList>
            <person name="Aslett M."/>
        </authorList>
    </citation>
    <scope>NUCLEOTIDE SEQUENCE [LARGE SCALE GENOMIC DNA]</scope>
    <source>
        <strain evidence="2">Lindley</strain>
    </source>
</reference>